<gene>
    <name evidence="1" type="ORF">ABNX05_11715</name>
</gene>
<protein>
    <recommendedName>
        <fullName evidence="3">Phage protein</fullName>
    </recommendedName>
</protein>
<evidence type="ECO:0000313" key="2">
    <source>
        <dbReference type="Proteomes" id="UP001478862"/>
    </source>
</evidence>
<sequence>MKLVITNDLKNNIYTVKADIADVRPEDTELFSDYGEQRVDVSAVIKKSETKEIDNGDGTTTPSTTEITLVNEGASYKYILSDFPIIKSFSTAQYGDDTEYIAKEYGKLIETRVKAIIDELKAKPDNFSGSHETLLT</sequence>
<dbReference type="EMBL" id="JBEGDG010000007">
    <property type="protein sequence ID" value="MEQ6355287.1"/>
    <property type="molecule type" value="Genomic_DNA"/>
</dbReference>
<evidence type="ECO:0008006" key="3">
    <source>
        <dbReference type="Google" id="ProtNLM"/>
    </source>
</evidence>
<dbReference type="RefSeq" id="WP_349659916.1">
    <property type="nucleotide sequence ID" value="NZ_JBEGDG010000007.1"/>
</dbReference>
<name>A0ABV1MS04_9BACI</name>
<keyword evidence="2" id="KW-1185">Reference proteome</keyword>
<accession>A0ABV1MS04</accession>
<comment type="caution">
    <text evidence="1">The sequence shown here is derived from an EMBL/GenBank/DDBJ whole genome shotgun (WGS) entry which is preliminary data.</text>
</comment>
<evidence type="ECO:0000313" key="1">
    <source>
        <dbReference type="EMBL" id="MEQ6355287.1"/>
    </source>
</evidence>
<organism evidence="1 2">
    <name type="scientific">Lysinibacillus zambalensis</name>
    <dbReference type="NCBI Taxonomy" id="3160866"/>
    <lineage>
        <taxon>Bacteria</taxon>
        <taxon>Bacillati</taxon>
        <taxon>Bacillota</taxon>
        <taxon>Bacilli</taxon>
        <taxon>Bacillales</taxon>
        <taxon>Bacillaceae</taxon>
        <taxon>Lysinibacillus</taxon>
    </lineage>
</organism>
<proteinExistence type="predicted"/>
<reference evidence="1 2" key="1">
    <citation type="submission" date="2024-06" db="EMBL/GenBank/DDBJ databases">
        <title>Lysinibacillus zambalefons sp. nov., a Novel Firmicute Isolated from the Poon Bato Zambales Hyperalkaline Spring.</title>
        <authorList>
            <person name="Aja J.A."/>
            <person name="Lazaro J.E.H."/>
            <person name="Llorin L.D."/>
            <person name="Lim K.R."/>
            <person name="Teodosio J."/>
            <person name="Dalisay D.S."/>
        </authorList>
    </citation>
    <scope>NUCLEOTIDE SEQUENCE [LARGE SCALE GENOMIC DNA]</scope>
    <source>
        <strain evidence="1 2">M3</strain>
    </source>
</reference>
<dbReference type="Proteomes" id="UP001478862">
    <property type="component" value="Unassembled WGS sequence"/>
</dbReference>